<evidence type="ECO:0000313" key="3">
    <source>
        <dbReference type="Proteomes" id="UP000318453"/>
    </source>
</evidence>
<keyword evidence="3" id="KW-1185">Reference proteome</keyword>
<reference evidence="2" key="1">
    <citation type="submission" date="2019-08" db="EMBL/GenBank/DDBJ databases">
        <title>Carotenoids and Carotenoid Binding Proteins in the Halophilic Cyanobacterium Euhalothece sp. ZM00.</title>
        <authorList>
            <person name="Cho S.M."/>
            <person name="Song J.Y."/>
            <person name="Park Y.-I."/>
        </authorList>
    </citation>
    <scope>NUCLEOTIDE SEQUENCE [LARGE SCALE GENOMIC DNA]</scope>
    <source>
        <strain evidence="2">Z-M001</strain>
    </source>
</reference>
<feature type="transmembrane region" description="Helical" evidence="1">
    <location>
        <begin position="7"/>
        <end position="29"/>
    </location>
</feature>
<gene>
    <name evidence="2" type="ORF">FRE64_14985</name>
</gene>
<keyword evidence="1" id="KW-0812">Transmembrane</keyword>
<name>A0A5B8NRK1_9CHRO</name>
<evidence type="ECO:0000313" key="2">
    <source>
        <dbReference type="EMBL" id="QDZ41131.1"/>
    </source>
</evidence>
<dbReference type="InterPro" id="IPR021787">
    <property type="entry name" value="DUF3352"/>
</dbReference>
<dbReference type="OrthoDB" id="451203at2"/>
<accession>A0A5B8NRK1</accession>
<proteinExistence type="predicted"/>
<dbReference type="RefSeq" id="WP_146296967.1">
    <property type="nucleotide sequence ID" value="NZ_CP042326.1"/>
</dbReference>
<organism evidence="2 3">
    <name type="scientific">Euhalothece natronophila Z-M001</name>
    <dbReference type="NCBI Taxonomy" id="522448"/>
    <lineage>
        <taxon>Bacteria</taxon>
        <taxon>Bacillati</taxon>
        <taxon>Cyanobacteriota</taxon>
        <taxon>Cyanophyceae</taxon>
        <taxon>Oscillatoriophycideae</taxon>
        <taxon>Chroococcales</taxon>
        <taxon>Halothecacae</taxon>
        <taxon>Halothece cluster</taxon>
        <taxon>Euhalothece</taxon>
    </lineage>
</organism>
<dbReference type="AlphaFoldDB" id="A0A5B8NRK1"/>
<keyword evidence="1" id="KW-0472">Membrane</keyword>
<dbReference type="KEGG" id="enn:FRE64_14985"/>
<sequence length="567" mass="62364">MKFRSFLISIITISLIFLAGFGVSLTWLLQESPLALEGGGVVKSPTAAQFVSKQAPVMASMVVDVDRLEAYRQLRAPLKIRSRSRQELDRIKAQFLASRQLDYDQDIKPWLGEEITLAVTSLDFDRDRANGAQPGYLLVASTEDQELAKEFLQGYYSRQAVSPNTDLVFERYKGVNITYRRPLQNKPDPESGALASAVVGDHVLFANHPKVLREALNNIQVPSLSLEEAVPYQKAQKTITNPRIGQLYLNLPAVAAWIANQPALPLQDNQPTLTAGFGVTPDGLKAQTALLGVGEEENRNPALSQPVNALNYLPSSTVLTAAGVDLDQLWKSLKELAVDGPTETVIAQLEDSLQERLGISLEEEIFPSIKGEYALALLPQEDQPKVGNWGFVAEEKENTNLASLVKELDEKAKASGYSVGNLEFAEHKLTAWTVIKPVSNVALNPKKTPIEFNAEVKGIHGHVDDYEIFGTSVETIAQAITKGEDALINSEKFQSAIAPLPPENDGYFYLDWENSQTLLKEELPLLRVVELAGKPLFDHLRILTLASEGTDAGVRKATLFLQLTSRN</sequence>
<evidence type="ECO:0000256" key="1">
    <source>
        <dbReference type="SAM" id="Phobius"/>
    </source>
</evidence>
<dbReference type="Proteomes" id="UP000318453">
    <property type="component" value="Chromosome"/>
</dbReference>
<dbReference type="Pfam" id="PF11832">
    <property type="entry name" value="DUF3352"/>
    <property type="match status" value="1"/>
</dbReference>
<dbReference type="EMBL" id="CP042326">
    <property type="protein sequence ID" value="QDZ41131.1"/>
    <property type="molecule type" value="Genomic_DNA"/>
</dbReference>
<keyword evidence="1" id="KW-1133">Transmembrane helix</keyword>
<protein>
    <submittedName>
        <fullName evidence="2">DUF3352 domain-containing protein</fullName>
    </submittedName>
</protein>